<dbReference type="AlphaFoldDB" id="A0A5B2WVJ3"/>
<dbReference type="RefSeq" id="WP_149853068.1">
    <property type="nucleotide sequence ID" value="NZ_VUOB01000059.1"/>
</dbReference>
<sequence length="415" mass="43067">MALSRSNLLAKTVAISLAVGGLLAGLTPPAGAADDGPAFEVVASPALPQGSALNAIATEGGRTAWAVGQAPTGDPNSGNRSPVVERWDGGKWQLVTLPALPDIAGHPIISAELNSVSVSRDGEVWAAGEQRPANRHWRPLVLHEVAGTWSVLPIPTDLALVPSYVLLSVTAVDAKHVWAAGYSVFHHGQIFLMSWDGTQWNDSYVLPLPGGFFGNLASLLARSEHDVWATGVAAFGPGGPIRSEVATYHWDGTAWSPVAMPTVPGLPNGVLGSGDSLAAGRDDLWLAGSTISDPAISSTIERWNGSAWTVGPALPAQPVPLTVSQVAADRHDHAWAVGTYPDSTGPATRSVADIVRWDGQRWQRAELPASVSSADTTAITVAITRGGHTTWAIVNTSAGPTILRAAAHDSASDGD</sequence>
<dbReference type="SUPFAM" id="SSF50965">
    <property type="entry name" value="Galactose oxidase, central domain"/>
    <property type="match status" value="1"/>
</dbReference>
<proteinExistence type="predicted"/>
<dbReference type="EMBL" id="VUOB01000059">
    <property type="protein sequence ID" value="KAA2254880.1"/>
    <property type="molecule type" value="Genomic_DNA"/>
</dbReference>
<name>A0A5B2WVJ3_9PSEU</name>
<organism evidence="2 3">
    <name type="scientific">Solihabitans fulvus</name>
    <dbReference type="NCBI Taxonomy" id="1892852"/>
    <lineage>
        <taxon>Bacteria</taxon>
        <taxon>Bacillati</taxon>
        <taxon>Actinomycetota</taxon>
        <taxon>Actinomycetes</taxon>
        <taxon>Pseudonocardiales</taxon>
        <taxon>Pseudonocardiaceae</taxon>
        <taxon>Solihabitans</taxon>
    </lineage>
</organism>
<keyword evidence="1" id="KW-0732">Signal</keyword>
<reference evidence="2 3" key="1">
    <citation type="submission" date="2019-09" db="EMBL/GenBank/DDBJ databases">
        <title>Goodfellowia gen. nov., a new genus of the Pseudonocardineae related to Actinoalloteichus, containing Goodfellowia coeruleoviolacea gen. nov., comb. nov. gen. nov., comb. nov.</title>
        <authorList>
            <person name="Labeda D."/>
        </authorList>
    </citation>
    <scope>NUCLEOTIDE SEQUENCE [LARGE SCALE GENOMIC DNA]</scope>
    <source>
        <strain evidence="2 3">AN110305</strain>
    </source>
</reference>
<comment type="caution">
    <text evidence="2">The sequence shown here is derived from an EMBL/GenBank/DDBJ whole genome shotgun (WGS) entry which is preliminary data.</text>
</comment>
<accession>A0A5B2WVJ3</accession>
<reference evidence="2 3" key="2">
    <citation type="submission" date="2019-09" db="EMBL/GenBank/DDBJ databases">
        <authorList>
            <person name="Jin C."/>
        </authorList>
    </citation>
    <scope>NUCLEOTIDE SEQUENCE [LARGE SCALE GENOMIC DNA]</scope>
    <source>
        <strain evidence="2 3">AN110305</strain>
    </source>
</reference>
<evidence type="ECO:0000313" key="2">
    <source>
        <dbReference type="EMBL" id="KAA2254880.1"/>
    </source>
</evidence>
<dbReference type="OrthoDB" id="3454650at2"/>
<feature type="chain" id="PRO_5022716353" evidence="1">
    <location>
        <begin position="33"/>
        <end position="415"/>
    </location>
</feature>
<protein>
    <submittedName>
        <fullName evidence="2">Uncharacterized protein</fullName>
    </submittedName>
</protein>
<evidence type="ECO:0000313" key="3">
    <source>
        <dbReference type="Proteomes" id="UP000323454"/>
    </source>
</evidence>
<evidence type="ECO:0000256" key="1">
    <source>
        <dbReference type="SAM" id="SignalP"/>
    </source>
</evidence>
<feature type="signal peptide" evidence="1">
    <location>
        <begin position="1"/>
        <end position="32"/>
    </location>
</feature>
<gene>
    <name evidence="2" type="ORF">F0L68_29300</name>
</gene>
<dbReference type="InterPro" id="IPR011043">
    <property type="entry name" value="Gal_Oxase/kelch_b-propeller"/>
</dbReference>
<dbReference type="Proteomes" id="UP000323454">
    <property type="component" value="Unassembled WGS sequence"/>
</dbReference>
<keyword evidence="3" id="KW-1185">Reference proteome</keyword>